<reference evidence="1 2" key="1">
    <citation type="submission" date="2020-05" db="EMBL/GenBank/DDBJ databases">
        <title>Aquincola sp. isolate from soil.</title>
        <authorList>
            <person name="Han J."/>
            <person name="Kim D.-U."/>
        </authorList>
    </citation>
    <scope>NUCLEOTIDE SEQUENCE [LARGE SCALE GENOMIC DNA]</scope>
    <source>
        <strain evidence="1 2">S2</strain>
    </source>
</reference>
<keyword evidence="2" id="KW-1185">Reference proteome</keyword>
<protein>
    <submittedName>
        <fullName evidence="1">Uncharacterized protein</fullName>
    </submittedName>
</protein>
<dbReference type="RefSeq" id="WP_173124601.1">
    <property type="nucleotide sequence ID" value="NZ_JABRWJ010000005.1"/>
</dbReference>
<dbReference type="Proteomes" id="UP000737171">
    <property type="component" value="Unassembled WGS sequence"/>
</dbReference>
<gene>
    <name evidence="1" type="ORF">HLB44_16875</name>
</gene>
<name>A0ABX2EJ89_9BURK</name>
<evidence type="ECO:0000313" key="2">
    <source>
        <dbReference type="Proteomes" id="UP000737171"/>
    </source>
</evidence>
<accession>A0ABX2EJ89</accession>
<comment type="caution">
    <text evidence="1">The sequence shown here is derived from an EMBL/GenBank/DDBJ whole genome shotgun (WGS) entry which is preliminary data.</text>
</comment>
<proteinExistence type="predicted"/>
<evidence type="ECO:0000313" key="1">
    <source>
        <dbReference type="EMBL" id="NRF68668.1"/>
    </source>
</evidence>
<organism evidence="1 2">
    <name type="scientific">Pseudaquabacterium terrae</name>
    <dbReference type="NCBI Taxonomy" id="2732868"/>
    <lineage>
        <taxon>Bacteria</taxon>
        <taxon>Pseudomonadati</taxon>
        <taxon>Pseudomonadota</taxon>
        <taxon>Betaproteobacteria</taxon>
        <taxon>Burkholderiales</taxon>
        <taxon>Sphaerotilaceae</taxon>
        <taxon>Pseudaquabacterium</taxon>
    </lineage>
</organism>
<dbReference type="EMBL" id="JABRWJ010000005">
    <property type="protein sequence ID" value="NRF68668.1"/>
    <property type="molecule type" value="Genomic_DNA"/>
</dbReference>
<sequence length="251" mass="27473">MTRRADWDFALRIRGVSLSTLQLGRLAEYLGRFADLLGDDGRPVFAGVVKGSVVLRVKERNTRLVSTTRQRLRKAANDDEAPGRSAYERLTSLLRSDGARGAVVDEKNDEVIVFPSLPQPSISAEVVVADVADIDGVVVAVEGVDDTAHIRLLDPSTKAITSVQVRDMALARQAAACFRGAALRIRVHGTWKRTPEGNWVPNSLYADAIEQLDQRSAVEVFGDLGAIRHTGWANMSKEDASKLLDDIRGRE</sequence>